<dbReference type="HAMAP" id="MF_00213">
    <property type="entry name" value="HypA_HybF"/>
    <property type="match status" value="1"/>
</dbReference>
<sequence>MHEMSLCEGIREVIVGEATRHSVARISRVRLEIGRFSGVEKPALEFAFDVVMRGTPAEGAALEFIDIPGRGWCYDCMKDVTIDDRLSPCPECGGGKVLATGGDELRIKDMEAQ</sequence>
<dbReference type="GO" id="GO:0008270">
    <property type="term" value="F:zinc ion binding"/>
    <property type="evidence" value="ECO:0007669"/>
    <property type="project" value="UniProtKB-UniRule"/>
</dbReference>
<feature type="binding site" evidence="5">
    <location>
        <position position="76"/>
    </location>
    <ligand>
        <name>Zn(2+)</name>
        <dbReference type="ChEBI" id="CHEBI:29105"/>
    </ligand>
</feature>
<proteinExistence type="inferred from homology"/>
<dbReference type="EMBL" id="FOQH01000007">
    <property type="protein sequence ID" value="SFI46786.1"/>
    <property type="molecule type" value="Genomic_DNA"/>
</dbReference>
<name>A0A1I3IFS9_9RHOB</name>
<feature type="binding site" evidence="5">
    <location>
        <position position="2"/>
    </location>
    <ligand>
        <name>Ni(2+)</name>
        <dbReference type="ChEBI" id="CHEBI:49786"/>
    </ligand>
</feature>
<dbReference type="RefSeq" id="WP_092860920.1">
    <property type="nucleotide sequence ID" value="NZ_FOQH01000007.1"/>
</dbReference>
<dbReference type="Proteomes" id="UP000199377">
    <property type="component" value="Unassembled WGS sequence"/>
</dbReference>
<comment type="function">
    <text evidence="5">Involved in the maturation of [NiFe] hydrogenases. Required for nickel insertion into the metal center of the hydrogenase.</text>
</comment>
<feature type="binding site" evidence="5">
    <location>
        <position position="92"/>
    </location>
    <ligand>
        <name>Zn(2+)</name>
        <dbReference type="ChEBI" id="CHEBI:29105"/>
    </ligand>
</feature>
<reference evidence="6 7" key="1">
    <citation type="submission" date="2016-10" db="EMBL/GenBank/DDBJ databases">
        <authorList>
            <person name="de Groot N.N."/>
        </authorList>
    </citation>
    <scope>NUCLEOTIDE SEQUENCE [LARGE SCALE GENOMIC DNA]</scope>
    <source>
        <strain evidence="6 7">CGMCC 1.11030</strain>
    </source>
</reference>
<evidence type="ECO:0000256" key="4">
    <source>
        <dbReference type="ARBA" id="ARBA00022833"/>
    </source>
</evidence>
<dbReference type="NCBIfam" id="TIGR00100">
    <property type="entry name" value="hypA"/>
    <property type="match status" value="1"/>
</dbReference>
<keyword evidence="4 5" id="KW-0862">Zinc</keyword>
<feature type="binding site" evidence="5">
    <location>
        <position position="89"/>
    </location>
    <ligand>
        <name>Zn(2+)</name>
        <dbReference type="ChEBI" id="CHEBI:29105"/>
    </ligand>
</feature>
<dbReference type="STRING" id="1114924.SAMN05216258_10728"/>
<gene>
    <name evidence="5" type="primary">hypA</name>
    <name evidence="6" type="ORF">SAMN05216258_10728</name>
</gene>
<feature type="binding site" evidence="5">
    <location>
        <position position="73"/>
    </location>
    <ligand>
        <name>Zn(2+)</name>
        <dbReference type="ChEBI" id="CHEBI:29105"/>
    </ligand>
</feature>
<dbReference type="InterPro" id="IPR020538">
    <property type="entry name" value="Hydgase_Ni_incorp_HypA/HybF_CS"/>
</dbReference>
<dbReference type="GO" id="GO:0051604">
    <property type="term" value="P:protein maturation"/>
    <property type="evidence" value="ECO:0007669"/>
    <property type="project" value="InterPro"/>
</dbReference>
<organism evidence="6 7">
    <name type="scientific">Albimonas pacifica</name>
    <dbReference type="NCBI Taxonomy" id="1114924"/>
    <lineage>
        <taxon>Bacteria</taxon>
        <taxon>Pseudomonadati</taxon>
        <taxon>Pseudomonadota</taxon>
        <taxon>Alphaproteobacteria</taxon>
        <taxon>Rhodobacterales</taxon>
        <taxon>Paracoccaceae</taxon>
        <taxon>Albimonas</taxon>
    </lineage>
</organism>
<evidence type="ECO:0000256" key="1">
    <source>
        <dbReference type="ARBA" id="ARBA00010748"/>
    </source>
</evidence>
<keyword evidence="2 5" id="KW-0533">Nickel</keyword>
<evidence type="ECO:0000313" key="7">
    <source>
        <dbReference type="Proteomes" id="UP000199377"/>
    </source>
</evidence>
<dbReference type="Pfam" id="PF01155">
    <property type="entry name" value="HypA"/>
    <property type="match status" value="1"/>
</dbReference>
<dbReference type="Gene3D" id="3.30.2320.80">
    <property type="match status" value="1"/>
</dbReference>
<protein>
    <recommendedName>
        <fullName evidence="5">Hydrogenase maturation factor HypA</fullName>
    </recommendedName>
</protein>
<evidence type="ECO:0000256" key="3">
    <source>
        <dbReference type="ARBA" id="ARBA00022723"/>
    </source>
</evidence>
<dbReference type="AlphaFoldDB" id="A0A1I3IFS9"/>
<keyword evidence="7" id="KW-1185">Reference proteome</keyword>
<evidence type="ECO:0000256" key="5">
    <source>
        <dbReference type="HAMAP-Rule" id="MF_00213"/>
    </source>
</evidence>
<dbReference type="PANTHER" id="PTHR34535:SF3">
    <property type="entry name" value="HYDROGENASE MATURATION FACTOR HYPA"/>
    <property type="match status" value="1"/>
</dbReference>
<dbReference type="PROSITE" id="PS01249">
    <property type="entry name" value="HYPA"/>
    <property type="match status" value="1"/>
</dbReference>
<accession>A0A1I3IFS9</accession>
<dbReference type="OrthoDB" id="288014at2"/>
<keyword evidence="3 5" id="KW-0479">Metal-binding</keyword>
<comment type="similarity">
    <text evidence="1 5">Belongs to the HypA/HybF family.</text>
</comment>
<dbReference type="PANTHER" id="PTHR34535">
    <property type="entry name" value="HYDROGENASE MATURATION FACTOR HYPA"/>
    <property type="match status" value="1"/>
</dbReference>
<dbReference type="PIRSF" id="PIRSF004761">
    <property type="entry name" value="Hydrgn_mat_HypA"/>
    <property type="match status" value="1"/>
</dbReference>
<evidence type="ECO:0000256" key="2">
    <source>
        <dbReference type="ARBA" id="ARBA00022596"/>
    </source>
</evidence>
<dbReference type="GO" id="GO:0016151">
    <property type="term" value="F:nickel cation binding"/>
    <property type="evidence" value="ECO:0007669"/>
    <property type="project" value="UniProtKB-UniRule"/>
</dbReference>
<evidence type="ECO:0000313" key="6">
    <source>
        <dbReference type="EMBL" id="SFI46786.1"/>
    </source>
</evidence>
<dbReference type="InterPro" id="IPR000688">
    <property type="entry name" value="HypA/HybF"/>
</dbReference>